<evidence type="ECO:0000259" key="4">
    <source>
        <dbReference type="Pfam" id="PF24517"/>
    </source>
</evidence>
<dbReference type="NCBIfam" id="NF033679">
    <property type="entry name" value="DNRLRE_dom"/>
    <property type="match status" value="1"/>
</dbReference>
<reference evidence="5 6" key="1">
    <citation type="submission" date="2020-01" db="EMBL/GenBank/DDBJ databases">
        <title>Genomic analysis of Aminipila sp. CBA3637.</title>
        <authorList>
            <person name="Kim Y.B."/>
            <person name="Roh S.W."/>
        </authorList>
    </citation>
    <scope>NUCLEOTIDE SEQUENCE [LARGE SCALE GENOMIC DNA]</scope>
    <source>
        <strain evidence="5 6">CBA3637</strain>
    </source>
</reference>
<protein>
    <submittedName>
        <fullName evidence="5">DNRLRE domain-containing protein</fullName>
    </submittedName>
</protein>
<evidence type="ECO:0000256" key="2">
    <source>
        <dbReference type="ARBA" id="ARBA00022525"/>
    </source>
</evidence>
<dbReference type="RefSeq" id="WP_162362091.1">
    <property type="nucleotide sequence ID" value="NZ_CP047591.1"/>
</dbReference>
<dbReference type="EMBL" id="CP047591">
    <property type="protein sequence ID" value="QHI72321.1"/>
    <property type="molecule type" value="Genomic_DNA"/>
</dbReference>
<evidence type="ECO:0000313" key="6">
    <source>
        <dbReference type="Proteomes" id="UP000463883"/>
    </source>
</evidence>
<keyword evidence="3" id="KW-0732">Signal</keyword>
<gene>
    <name evidence="5" type="ORF">Ami3637_07810</name>
</gene>
<proteinExistence type="predicted"/>
<dbReference type="Proteomes" id="UP000463883">
    <property type="component" value="Chromosome"/>
</dbReference>
<comment type="subcellular location">
    <subcellularLocation>
        <location evidence="1">Secreted</location>
    </subcellularLocation>
</comment>
<dbReference type="GO" id="GO:0005576">
    <property type="term" value="C:extracellular region"/>
    <property type="evidence" value="ECO:0007669"/>
    <property type="project" value="UniProtKB-SubCell"/>
</dbReference>
<organism evidence="5 6">
    <name type="scientific">Aminipila terrae</name>
    <dbReference type="NCBI Taxonomy" id="2697030"/>
    <lineage>
        <taxon>Bacteria</taxon>
        <taxon>Bacillati</taxon>
        <taxon>Bacillota</taxon>
        <taxon>Clostridia</taxon>
        <taxon>Peptostreptococcales</taxon>
        <taxon>Anaerovoracaceae</taxon>
        <taxon>Aminipila</taxon>
    </lineage>
</organism>
<dbReference type="InterPro" id="IPR055372">
    <property type="entry name" value="CBM96"/>
</dbReference>
<evidence type="ECO:0000256" key="3">
    <source>
        <dbReference type="ARBA" id="ARBA00022729"/>
    </source>
</evidence>
<evidence type="ECO:0000313" key="5">
    <source>
        <dbReference type="EMBL" id="QHI72321.1"/>
    </source>
</evidence>
<feature type="domain" description="Carbohydrate-binding module family 96" evidence="4">
    <location>
        <begin position="5"/>
        <end position="176"/>
    </location>
</feature>
<keyword evidence="6" id="KW-1185">Reference proteome</keyword>
<name>A0A6P1MES6_9FIRM</name>
<dbReference type="KEGG" id="amic:Ami3637_07810"/>
<dbReference type="AlphaFoldDB" id="A0A6P1MES6"/>
<evidence type="ECO:0000256" key="1">
    <source>
        <dbReference type="ARBA" id="ARBA00004613"/>
    </source>
</evidence>
<keyword evidence="2" id="KW-0964">Secreted</keyword>
<sequence>MLTCSMIPSQNVYVSQYYPDDNFCDSPFLYAGRFNGPGDIYRSLIQFEFDLCCTNNIVPKASTIKSASLQLDLFDNKIPTGSVELSIRRAFTVFSQSFVTWNTQPTFPDTADATANIAAGFYGIMNVDVTNLVNGWYTDTIPNNGLVITGDETKDAVVGFRNTRYPNSGSWPKLVINYVKGIQTVYATETINLPVSGPAFSTPIDLSGTKKEVTFLIKIVTSGASVDSSLQISVNGTDYFQANGSIDDSMNFALSINQTANWAFVLLKSRTGVATVQVTPVTWESLE</sequence>
<accession>A0A6P1MES6</accession>
<dbReference type="Pfam" id="PF24517">
    <property type="entry name" value="CBM96"/>
    <property type="match status" value="1"/>
</dbReference>